<organism evidence="1 2">
    <name type="scientific">Persea americana</name>
    <name type="common">Avocado</name>
    <dbReference type="NCBI Taxonomy" id="3435"/>
    <lineage>
        <taxon>Eukaryota</taxon>
        <taxon>Viridiplantae</taxon>
        <taxon>Streptophyta</taxon>
        <taxon>Embryophyta</taxon>
        <taxon>Tracheophyta</taxon>
        <taxon>Spermatophyta</taxon>
        <taxon>Magnoliopsida</taxon>
        <taxon>Magnoliidae</taxon>
        <taxon>Laurales</taxon>
        <taxon>Lauraceae</taxon>
        <taxon>Persea</taxon>
    </lineage>
</organism>
<accession>A0ACC2KB08</accession>
<proteinExistence type="predicted"/>
<gene>
    <name evidence="1" type="ORF">MRB53_014525</name>
</gene>
<evidence type="ECO:0000313" key="1">
    <source>
        <dbReference type="EMBL" id="KAJ8618339.1"/>
    </source>
</evidence>
<comment type="caution">
    <text evidence="1">The sequence shown here is derived from an EMBL/GenBank/DDBJ whole genome shotgun (WGS) entry which is preliminary data.</text>
</comment>
<keyword evidence="2" id="KW-1185">Reference proteome</keyword>
<sequence>MACASSPPSFSPFLRSPSAARSMSMRISATYTFAEPVYTNSLYQVLCVPRGSTCHEIKAAYRRLARIWHPDVVASDQRDTSADKFMKVHTAFSTLSSPEKGADYDQKLLQRPRPFPFTASSSSSSSSSFKRSSSFRGYGRKT</sequence>
<protein>
    <submittedName>
        <fullName evidence="1">Uncharacterized protein</fullName>
    </submittedName>
</protein>
<dbReference type="Proteomes" id="UP001234297">
    <property type="component" value="Chromosome 4"/>
</dbReference>
<evidence type="ECO:0000313" key="2">
    <source>
        <dbReference type="Proteomes" id="UP001234297"/>
    </source>
</evidence>
<name>A0ACC2KB08_PERAE</name>
<dbReference type="EMBL" id="CM056812">
    <property type="protein sequence ID" value="KAJ8618339.1"/>
    <property type="molecule type" value="Genomic_DNA"/>
</dbReference>
<reference evidence="1 2" key="1">
    <citation type="journal article" date="2022" name="Hortic Res">
        <title>A haplotype resolved chromosomal level avocado genome allows analysis of novel avocado genes.</title>
        <authorList>
            <person name="Nath O."/>
            <person name="Fletcher S.J."/>
            <person name="Hayward A."/>
            <person name="Shaw L.M."/>
            <person name="Masouleh A.K."/>
            <person name="Furtado A."/>
            <person name="Henry R.J."/>
            <person name="Mitter N."/>
        </authorList>
    </citation>
    <scope>NUCLEOTIDE SEQUENCE [LARGE SCALE GENOMIC DNA]</scope>
    <source>
        <strain evidence="2">cv. Hass</strain>
    </source>
</reference>